<dbReference type="Proteomes" id="UP000828390">
    <property type="component" value="Unassembled WGS sequence"/>
</dbReference>
<reference evidence="1" key="1">
    <citation type="journal article" date="2019" name="bioRxiv">
        <title>The Genome of the Zebra Mussel, Dreissena polymorpha: A Resource for Invasive Species Research.</title>
        <authorList>
            <person name="McCartney M.A."/>
            <person name="Auch B."/>
            <person name="Kono T."/>
            <person name="Mallez S."/>
            <person name="Zhang Y."/>
            <person name="Obille A."/>
            <person name="Becker A."/>
            <person name="Abrahante J.E."/>
            <person name="Garbe J."/>
            <person name="Badalamenti J.P."/>
            <person name="Herman A."/>
            <person name="Mangelson H."/>
            <person name="Liachko I."/>
            <person name="Sullivan S."/>
            <person name="Sone E.D."/>
            <person name="Koren S."/>
            <person name="Silverstein K.A.T."/>
            <person name="Beckman K.B."/>
            <person name="Gohl D.M."/>
        </authorList>
    </citation>
    <scope>NUCLEOTIDE SEQUENCE</scope>
    <source>
        <strain evidence="1">Duluth1</strain>
        <tissue evidence="1">Whole animal</tissue>
    </source>
</reference>
<reference evidence="1" key="2">
    <citation type="submission" date="2020-11" db="EMBL/GenBank/DDBJ databases">
        <authorList>
            <person name="McCartney M.A."/>
            <person name="Auch B."/>
            <person name="Kono T."/>
            <person name="Mallez S."/>
            <person name="Becker A."/>
            <person name="Gohl D.M."/>
            <person name="Silverstein K.A.T."/>
            <person name="Koren S."/>
            <person name="Bechman K.B."/>
            <person name="Herman A."/>
            <person name="Abrahante J.E."/>
            <person name="Garbe J."/>
        </authorList>
    </citation>
    <scope>NUCLEOTIDE SEQUENCE</scope>
    <source>
        <strain evidence="1">Duluth1</strain>
        <tissue evidence="1">Whole animal</tissue>
    </source>
</reference>
<dbReference type="EMBL" id="JAIWYP010000002">
    <property type="protein sequence ID" value="KAH3865407.1"/>
    <property type="molecule type" value="Genomic_DNA"/>
</dbReference>
<organism evidence="1 2">
    <name type="scientific">Dreissena polymorpha</name>
    <name type="common">Zebra mussel</name>
    <name type="synonym">Mytilus polymorpha</name>
    <dbReference type="NCBI Taxonomy" id="45954"/>
    <lineage>
        <taxon>Eukaryota</taxon>
        <taxon>Metazoa</taxon>
        <taxon>Spiralia</taxon>
        <taxon>Lophotrochozoa</taxon>
        <taxon>Mollusca</taxon>
        <taxon>Bivalvia</taxon>
        <taxon>Autobranchia</taxon>
        <taxon>Heteroconchia</taxon>
        <taxon>Euheterodonta</taxon>
        <taxon>Imparidentia</taxon>
        <taxon>Neoheterodontei</taxon>
        <taxon>Myida</taxon>
        <taxon>Dreissenoidea</taxon>
        <taxon>Dreissenidae</taxon>
        <taxon>Dreissena</taxon>
    </lineage>
</organism>
<comment type="caution">
    <text evidence="1">The sequence shown here is derived from an EMBL/GenBank/DDBJ whole genome shotgun (WGS) entry which is preliminary data.</text>
</comment>
<proteinExistence type="predicted"/>
<gene>
    <name evidence="1" type="ORF">DPMN_028446</name>
</gene>
<evidence type="ECO:0000313" key="1">
    <source>
        <dbReference type="EMBL" id="KAH3865407.1"/>
    </source>
</evidence>
<protein>
    <submittedName>
        <fullName evidence="1">Uncharacterized protein</fullName>
    </submittedName>
</protein>
<dbReference type="AlphaFoldDB" id="A0A9D4LXA9"/>
<accession>A0A9D4LXA9</accession>
<name>A0A9D4LXA9_DREPO</name>
<sequence length="103" mass="12106">MSSVRLGFHFCCPLDNYFNPSHFHLDNNEANHLFRHKMFGQKVIHESLLMVVYVEDTKGYKRHAAYRQNVFGIHGRLQPDDRRTVTACCISKLTGNYLFQDEE</sequence>
<evidence type="ECO:0000313" key="2">
    <source>
        <dbReference type="Proteomes" id="UP000828390"/>
    </source>
</evidence>
<keyword evidence="2" id="KW-1185">Reference proteome</keyword>